<sequence length="538" mass="63556">MDLERIKMKLEKDFQDIQKYVNIMNKIATVNFAKDLDFQKEFNSYYKINRNAEWRKYYYQIFEDNKSNGQVSFDNIIGELYKKTGRIEPSLVSKMLASINPHMPIWDSKFFHQIGITPPRNKGDEKLKETINLYKKIAIWYDDTISKNEEIIEYIKIFNDIYPQFSFISEVKKIDYILRAMEDETEDITTTHSWNQNSNYRQALENWKKIVNSINERNKLYIADILPKFKLNMENTSKTISLLHQNMLPAINFQQQIINSILPVFKEVSKLIKNIQTKIIKIELPESILRTLGDIRYLILLNEIQWPLFLVDDDEIKKMITSMCNTDEKNYPLNELSSKICKQFTENKLDSIGNSWKTKCSNKDLLLILKEAIKLHKEGYYFGSTSLLMCQVSGLIKEISKYAIDNNLEINKDDEMTACKLLNVEYNDHIKRIEKNKNRASERHLMLRLMVYPKKGEFYWYAVTEYIYNIIFTNKDGIYEDHNPLRNKICHGVNLTFGTEEKSLKSILVIDLLLNLQADLKWMVSKPDKNVEKSTDKN</sequence>
<dbReference type="RefSeq" id="WP_074732792.1">
    <property type="nucleotide sequence ID" value="NZ_FNYK01000083.1"/>
</dbReference>
<keyword evidence="2" id="KW-1185">Reference proteome</keyword>
<dbReference type="EMBL" id="FNYK01000083">
    <property type="protein sequence ID" value="SEJ24764.1"/>
    <property type="molecule type" value="Genomic_DNA"/>
</dbReference>
<evidence type="ECO:0000313" key="2">
    <source>
        <dbReference type="Proteomes" id="UP000183028"/>
    </source>
</evidence>
<proteinExistence type="predicted"/>
<dbReference type="OrthoDB" id="2866646at2"/>
<protein>
    <submittedName>
        <fullName evidence="1">Uncharacterized protein</fullName>
    </submittedName>
</protein>
<dbReference type="Proteomes" id="UP000183028">
    <property type="component" value="Unassembled WGS sequence"/>
</dbReference>
<name>A0A1H6XBC1_9FIRM</name>
<reference evidence="2" key="1">
    <citation type="submission" date="2016-10" db="EMBL/GenBank/DDBJ databases">
        <authorList>
            <person name="Varghese N."/>
        </authorList>
    </citation>
    <scope>NUCLEOTIDE SEQUENCE [LARGE SCALE GENOMIC DNA]</scope>
    <source>
        <strain evidence="2">DSM 20406</strain>
    </source>
</reference>
<gene>
    <name evidence="1" type="ORF">SAMN04487834_10836</name>
</gene>
<accession>A0A1H6XBC1</accession>
<evidence type="ECO:0000313" key="1">
    <source>
        <dbReference type="EMBL" id="SEJ24764.1"/>
    </source>
</evidence>
<organism evidence="1 2">
    <name type="scientific">Sharpea azabuensis</name>
    <dbReference type="NCBI Taxonomy" id="322505"/>
    <lineage>
        <taxon>Bacteria</taxon>
        <taxon>Bacillati</taxon>
        <taxon>Bacillota</taxon>
        <taxon>Erysipelotrichia</taxon>
        <taxon>Erysipelotrichales</taxon>
        <taxon>Coprobacillaceae</taxon>
        <taxon>Sharpea</taxon>
    </lineage>
</organism>
<dbReference type="AlphaFoldDB" id="A0A1H6XBC1"/>